<dbReference type="Gene3D" id="3.30.10.20">
    <property type="match status" value="3"/>
</dbReference>
<feature type="compositionally biased region" description="Basic and acidic residues" evidence="1">
    <location>
        <begin position="268"/>
        <end position="291"/>
    </location>
</feature>
<dbReference type="PROSITE" id="PS51178">
    <property type="entry name" value="PASTA"/>
    <property type="match status" value="3"/>
</dbReference>
<name>A0A1H3HI64_9BACT</name>
<accession>A0A1H3HI64</accession>
<evidence type="ECO:0000259" key="2">
    <source>
        <dbReference type="PROSITE" id="PS51178"/>
    </source>
</evidence>
<dbReference type="EMBL" id="FNPD01000016">
    <property type="protein sequence ID" value="SDY15152.1"/>
    <property type="molecule type" value="Genomic_DNA"/>
</dbReference>
<reference evidence="4" key="1">
    <citation type="submission" date="2016-10" db="EMBL/GenBank/DDBJ databases">
        <authorList>
            <person name="Varghese N."/>
            <person name="Submissions S."/>
        </authorList>
    </citation>
    <scope>NUCLEOTIDE SEQUENCE [LARGE SCALE GENOMIC DNA]</scope>
    <source>
        <strain evidence="4">DSM 13490</strain>
    </source>
</reference>
<protein>
    <submittedName>
        <fullName evidence="3">Serine/threonine protein kinase</fullName>
    </submittedName>
</protein>
<gene>
    <name evidence="3" type="ORF">SAMN03080603_01947</name>
</gene>
<sequence>MRRWISLSLLIVLLVLVCSGLTMLYFVFFGGSSVTMPDLVGKSAIVAMENLQQLGLLPKVEEVGSYQMPGVVLGQLPEAGDKVKRGRVVILRVSSGGERHALPDVRGMQYESALSKLEESGFIAGDVLRIYDSNVPPGVVIAQSPAAPARVPPKTRVNVLVSLGPNVGDNNVFPLPNVTGMNVEEAKKVLSEVGLFAKNIEYIDTISTQQGVVMSTKPRDGTQVARGSQVTLIVSSGKAPQKQPSQEVVRVPGAAVSQDVVALPPKPAAKEPAKPEGERTQQEEVKTEKPQPKPADVSGQKGAYEQQGETKQAKVRYPVPPLSRPLELVIKATDKRGEHTILSKEVKGNEYITLDIPYTEQLVVTIYLGGEFVWEERYF</sequence>
<keyword evidence="3" id="KW-0418">Kinase</keyword>
<keyword evidence="3" id="KW-0723">Serine/threonine-protein kinase</keyword>
<dbReference type="SMART" id="SM00740">
    <property type="entry name" value="PASTA"/>
    <property type="match status" value="3"/>
</dbReference>
<feature type="domain" description="PASTA" evidence="2">
    <location>
        <begin position="169"/>
        <end position="236"/>
    </location>
</feature>
<feature type="domain" description="PASTA" evidence="2">
    <location>
        <begin position="30"/>
        <end position="95"/>
    </location>
</feature>
<keyword evidence="3" id="KW-0808">Transferase</keyword>
<dbReference type="Proteomes" id="UP000199266">
    <property type="component" value="Unassembled WGS sequence"/>
</dbReference>
<dbReference type="AlphaFoldDB" id="A0A1H3HI64"/>
<dbReference type="Pfam" id="PF03793">
    <property type="entry name" value="PASTA"/>
    <property type="match status" value="3"/>
</dbReference>
<dbReference type="CDD" id="cd06577">
    <property type="entry name" value="PASTA_pknB"/>
    <property type="match status" value="3"/>
</dbReference>
<dbReference type="SUPFAM" id="SSF54184">
    <property type="entry name" value="Penicillin-binding protein 2x (pbp-2x), c-terminal domain"/>
    <property type="match status" value="1"/>
</dbReference>
<evidence type="ECO:0000313" key="3">
    <source>
        <dbReference type="EMBL" id="SDY15152.1"/>
    </source>
</evidence>
<feature type="region of interest" description="Disordered" evidence="1">
    <location>
        <begin position="259"/>
        <end position="313"/>
    </location>
</feature>
<proteinExistence type="predicted"/>
<dbReference type="RefSeq" id="WP_234945611.1">
    <property type="nucleotide sequence ID" value="NZ_FNPD01000016.1"/>
</dbReference>
<dbReference type="InterPro" id="IPR005543">
    <property type="entry name" value="PASTA_dom"/>
</dbReference>
<evidence type="ECO:0000256" key="1">
    <source>
        <dbReference type="SAM" id="MobiDB-lite"/>
    </source>
</evidence>
<evidence type="ECO:0000313" key="4">
    <source>
        <dbReference type="Proteomes" id="UP000199266"/>
    </source>
</evidence>
<keyword evidence="4" id="KW-1185">Reference proteome</keyword>
<dbReference type="GO" id="GO:0004674">
    <property type="term" value="F:protein serine/threonine kinase activity"/>
    <property type="evidence" value="ECO:0007669"/>
    <property type="project" value="UniProtKB-KW"/>
</dbReference>
<feature type="domain" description="PASTA" evidence="2">
    <location>
        <begin position="96"/>
        <end position="163"/>
    </location>
</feature>
<organism evidence="3 4">
    <name type="scientific">Acetomicrobium thermoterrenum DSM 13490</name>
    <dbReference type="NCBI Taxonomy" id="1120987"/>
    <lineage>
        <taxon>Bacteria</taxon>
        <taxon>Thermotogati</taxon>
        <taxon>Synergistota</taxon>
        <taxon>Synergistia</taxon>
        <taxon>Synergistales</taxon>
        <taxon>Acetomicrobiaceae</taxon>
        <taxon>Acetomicrobium</taxon>
    </lineage>
</organism>